<dbReference type="GO" id="GO:0004672">
    <property type="term" value="F:protein kinase activity"/>
    <property type="evidence" value="ECO:0007669"/>
    <property type="project" value="UniProtKB-ARBA"/>
</dbReference>
<feature type="modified residue" description="4-aspartylphosphate" evidence="3">
    <location>
        <position position="59"/>
    </location>
</feature>
<evidence type="ECO:0000256" key="3">
    <source>
        <dbReference type="PROSITE-ProRule" id="PRU00169"/>
    </source>
</evidence>
<dbReference type="Proteomes" id="UP000321513">
    <property type="component" value="Unassembled WGS sequence"/>
</dbReference>
<name>A0A512BCX9_9BACT</name>
<proteinExistence type="predicted"/>
<dbReference type="Pfam" id="PF01627">
    <property type="entry name" value="Hpt"/>
    <property type="match status" value="1"/>
</dbReference>
<gene>
    <name evidence="6" type="ORF">SAE01_22410</name>
</gene>
<dbReference type="InterPro" id="IPR036641">
    <property type="entry name" value="HPT_dom_sf"/>
</dbReference>
<comment type="caution">
    <text evidence="6">The sequence shown here is derived from an EMBL/GenBank/DDBJ whole genome shotgun (WGS) entry which is preliminary data.</text>
</comment>
<evidence type="ECO:0000259" key="4">
    <source>
        <dbReference type="PROSITE" id="PS50110"/>
    </source>
</evidence>
<dbReference type="Gene3D" id="3.40.50.2300">
    <property type="match status" value="1"/>
</dbReference>
<dbReference type="InterPro" id="IPR001789">
    <property type="entry name" value="Sig_transdc_resp-reg_receiver"/>
</dbReference>
<keyword evidence="1 3" id="KW-0597">Phosphoprotein</keyword>
<dbReference type="SUPFAM" id="SSF52172">
    <property type="entry name" value="CheY-like"/>
    <property type="match status" value="1"/>
</dbReference>
<dbReference type="SMART" id="SM00448">
    <property type="entry name" value="REC"/>
    <property type="match status" value="1"/>
</dbReference>
<dbReference type="EMBL" id="BJYT01000007">
    <property type="protein sequence ID" value="GEO09745.1"/>
    <property type="molecule type" value="Genomic_DNA"/>
</dbReference>
<evidence type="ECO:0000313" key="7">
    <source>
        <dbReference type="Proteomes" id="UP000321513"/>
    </source>
</evidence>
<dbReference type="CDD" id="cd17546">
    <property type="entry name" value="REC_hyHK_CKI1_RcsC-like"/>
    <property type="match status" value="1"/>
</dbReference>
<sequence length="257" mass="28359">MSDNILLNKSVLVAEDNAINQMVVKHTLLKLGATADIAGDGAEAIEKFKKNKYDLILMDIQMPLMDGYDATMYIRNQLQSSVPIIAMTAFGLNGEDEKCYECGMNNFVAKPFTIENLSNVIQKVLSVPSEISSNPHILVSENISVDLTMLYDISGEDEAYITIMVQTFLENMPVTLKKIEQCLADENWEGLYQAAHYAKSTLSVIKVSEMFDAVLAIETSAKNKINLDSLPALVQKITSSFLIAEAVLAKKFVLTCS</sequence>
<organism evidence="6 7">
    <name type="scientific">Segetibacter aerophilus</name>
    <dbReference type="NCBI Taxonomy" id="670293"/>
    <lineage>
        <taxon>Bacteria</taxon>
        <taxon>Pseudomonadati</taxon>
        <taxon>Bacteroidota</taxon>
        <taxon>Chitinophagia</taxon>
        <taxon>Chitinophagales</taxon>
        <taxon>Chitinophagaceae</taxon>
        <taxon>Segetibacter</taxon>
    </lineage>
</organism>
<dbReference type="Gene3D" id="1.20.120.160">
    <property type="entry name" value="HPT domain"/>
    <property type="match status" value="1"/>
</dbReference>
<evidence type="ECO:0000256" key="2">
    <source>
        <dbReference type="PROSITE-ProRule" id="PRU00110"/>
    </source>
</evidence>
<evidence type="ECO:0008006" key="8">
    <source>
        <dbReference type="Google" id="ProtNLM"/>
    </source>
</evidence>
<dbReference type="PANTHER" id="PTHR45339:SF3">
    <property type="entry name" value="HISTIDINE KINASE"/>
    <property type="match status" value="1"/>
</dbReference>
<dbReference type="GO" id="GO:0005524">
    <property type="term" value="F:ATP binding"/>
    <property type="evidence" value="ECO:0007669"/>
    <property type="project" value="UniProtKB-KW"/>
</dbReference>
<protein>
    <recommendedName>
        <fullName evidence="8">Response regulatory domain-containing protein</fullName>
    </recommendedName>
</protein>
<feature type="modified residue" description="Phosphohistidine" evidence="2">
    <location>
        <position position="196"/>
    </location>
</feature>
<feature type="domain" description="HPt" evidence="5">
    <location>
        <begin position="157"/>
        <end position="251"/>
    </location>
</feature>
<dbReference type="GO" id="GO:0000160">
    <property type="term" value="P:phosphorelay signal transduction system"/>
    <property type="evidence" value="ECO:0007669"/>
    <property type="project" value="InterPro"/>
</dbReference>
<dbReference type="OrthoDB" id="9796457at2"/>
<feature type="domain" description="Response regulatory" evidence="4">
    <location>
        <begin position="10"/>
        <end position="125"/>
    </location>
</feature>
<dbReference type="InterPro" id="IPR008207">
    <property type="entry name" value="Sig_transdc_His_kin_Hpt_dom"/>
</dbReference>
<dbReference type="PROSITE" id="PS50110">
    <property type="entry name" value="RESPONSE_REGULATORY"/>
    <property type="match status" value="1"/>
</dbReference>
<dbReference type="SUPFAM" id="SSF47226">
    <property type="entry name" value="Histidine-containing phosphotransfer domain, HPT domain"/>
    <property type="match status" value="1"/>
</dbReference>
<evidence type="ECO:0000259" key="5">
    <source>
        <dbReference type="PROSITE" id="PS50894"/>
    </source>
</evidence>
<dbReference type="PROSITE" id="PS50894">
    <property type="entry name" value="HPT"/>
    <property type="match status" value="1"/>
</dbReference>
<evidence type="ECO:0000256" key="1">
    <source>
        <dbReference type="ARBA" id="ARBA00022553"/>
    </source>
</evidence>
<dbReference type="Pfam" id="PF00072">
    <property type="entry name" value="Response_reg"/>
    <property type="match status" value="1"/>
</dbReference>
<accession>A0A512BCX9</accession>
<dbReference type="GO" id="GO:0005886">
    <property type="term" value="C:plasma membrane"/>
    <property type="evidence" value="ECO:0007669"/>
    <property type="project" value="UniProtKB-SubCell"/>
</dbReference>
<keyword evidence="7" id="KW-1185">Reference proteome</keyword>
<dbReference type="RefSeq" id="WP_147203856.1">
    <property type="nucleotide sequence ID" value="NZ_BJYT01000007.1"/>
</dbReference>
<dbReference type="InterPro" id="IPR011006">
    <property type="entry name" value="CheY-like_superfamily"/>
</dbReference>
<evidence type="ECO:0000313" key="6">
    <source>
        <dbReference type="EMBL" id="GEO09745.1"/>
    </source>
</evidence>
<dbReference type="AlphaFoldDB" id="A0A512BCX9"/>
<dbReference type="PANTHER" id="PTHR45339">
    <property type="entry name" value="HYBRID SIGNAL TRANSDUCTION HISTIDINE KINASE J"/>
    <property type="match status" value="1"/>
</dbReference>
<reference evidence="6 7" key="1">
    <citation type="submission" date="2019-07" db="EMBL/GenBank/DDBJ databases">
        <title>Whole genome shotgun sequence of Segetibacter aerophilus NBRC 106135.</title>
        <authorList>
            <person name="Hosoyama A."/>
            <person name="Uohara A."/>
            <person name="Ohji S."/>
            <person name="Ichikawa N."/>
        </authorList>
    </citation>
    <scope>NUCLEOTIDE SEQUENCE [LARGE SCALE GENOMIC DNA]</scope>
    <source>
        <strain evidence="6 7">NBRC 106135</strain>
    </source>
</reference>